<name>A0A158P6I5_ANGCA</name>
<reference evidence="3" key="1">
    <citation type="submission" date="2012-09" db="EMBL/GenBank/DDBJ databases">
        <authorList>
            <person name="Martin A.A."/>
        </authorList>
    </citation>
    <scope>NUCLEOTIDE SEQUENCE</scope>
</reference>
<feature type="coiled-coil region" evidence="1">
    <location>
        <begin position="505"/>
        <end position="539"/>
    </location>
</feature>
<keyword evidence="3" id="KW-1185">Reference proteome</keyword>
<feature type="region of interest" description="Disordered" evidence="2">
    <location>
        <begin position="1"/>
        <end position="31"/>
    </location>
</feature>
<evidence type="ECO:0000256" key="2">
    <source>
        <dbReference type="SAM" id="MobiDB-lite"/>
    </source>
</evidence>
<dbReference type="WBParaSite" id="ACAC_0000109201-mRNA-1">
    <property type="protein sequence ID" value="ACAC_0000109201-mRNA-1"/>
    <property type="gene ID" value="ACAC_0000109201"/>
</dbReference>
<dbReference type="AlphaFoldDB" id="A0A158P6I5"/>
<reference evidence="4" key="2">
    <citation type="submission" date="2016-04" db="UniProtKB">
        <authorList>
            <consortium name="WormBaseParasite"/>
        </authorList>
    </citation>
    <scope>IDENTIFICATION</scope>
</reference>
<sequence>MDAPSRKSRRSSCDDNTVDNTDDINDDQKQVPKRRVSFHNVKTIQNFNEDNFNLLDGTPIKEKIQETIGSDGVLTPGKSHVPSISTPITAHGRNDVEYTSFVDSTITGGRSTVCRFIGPIFSPAYEGPVDMSISDRTDVTGFISIASNTPYEESKCRTLLALEGQPIQHFSSLNISLSSLSYANKTLNSTLMNDTALVFESNNHKHFGKEEYNNDVDGTQNSDENKTALAMNILQTFTEAAAETREYSNDVGSAQNSDENRTALAMSIVQTLSEATADTKTITPETMTEMNCSINESHNEANVEGGEQVGSNFQSSISSGDHAVCSVQSLCDKIACHLKRMIFNTQSMQVNYVSPVIDQPESNVVRELILEELRRMVLNVKEKYRISSSKVAVLLPKLQAIAPTKALALRNMNMRALEFDDEDLFYCGCLRAEIELAQIRLEVAQQARIALEQLIACDESTLKTLREDAQLCSSIDELQKDVQMLQAELSDLPSVDEIAKLVASHKQAVEDEKNLNRQILDLEIQERRLEVELARAKNKDFKETIEKLDFLANTYEMNKARVHAFTQKIHNLHM</sequence>
<feature type="compositionally biased region" description="Basic residues" evidence="2">
    <location>
        <begin position="1"/>
        <end position="10"/>
    </location>
</feature>
<proteinExistence type="predicted"/>
<protein>
    <submittedName>
        <fullName evidence="4">Kinetochore protein nuf2</fullName>
    </submittedName>
</protein>
<evidence type="ECO:0000256" key="1">
    <source>
        <dbReference type="SAM" id="Coils"/>
    </source>
</evidence>
<accession>A0A158P6I5</accession>
<dbReference type="STRING" id="6313.A0A158P6I5"/>
<evidence type="ECO:0000313" key="4">
    <source>
        <dbReference type="WBParaSite" id="ACAC_0000109201-mRNA-1"/>
    </source>
</evidence>
<keyword evidence="1" id="KW-0175">Coiled coil</keyword>
<dbReference type="Proteomes" id="UP000035642">
    <property type="component" value="Unassembled WGS sequence"/>
</dbReference>
<organism evidence="3 4">
    <name type="scientific">Angiostrongylus cantonensis</name>
    <name type="common">Rat lungworm</name>
    <dbReference type="NCBI Taxonomy" id="6313"/>
    <lineage>
        <taxon>Eukaryota</taxon>
        <taxon>Metazoa</taxon>
        <taxon>Ecdysozoa</taxon>
        <taxon>Nematoda</taxon>
        <taxon>Chromadorea</taxon>
        <taxon>Rhabditida</taxon>
        <taxon>Rhabditina</taxon>
        <taxon>Rhabditomorpha</taxon>
        <taxon>Strongyloidea</taxon>
        <taxon>Metastrongylidae</taxon>
        <taxon>Angiostrongylus</taxon>
    </lineage>
</organism>
<feature type="compositionally biased region" description="Acidic residues" evidence="2">
    <location>
        <begin position="16"/>
        <end position="25"/>
    </location>
</feature>
<evidence type="ECO:0000313" key="3">
    <source>
        <dbReference type="Proteomes" id="UP000035642"/>
    </source>
</evidence>